<accession>A0A7D0PLB3</accession>
<reference evidence="1 2" key="1">
    <citation type="journal article" date="2020" name="Microorganisms">
        <title>Characterization of Bacteriophages against Pseudomonas Syringae pv. Actinidiae with Potential Use as Natural Antimicrobials in Kiwifruit Plants.</title>
        <authorList>
            <person name="Flores O."/>
            <person name="Retamales J."/>
            <person name="Nunez M."/>
            <person name="Leon M."/>
            <person name="Salinas P."/>
            <person name="Besoain X."/>
            <person name="Yanez C."/>
            <person name="Bastias R."/>
        </authorList>
    </citation>
    <scope>NUCLEOTIDE SEQUENCE [LARGE SCALE GENOMIC DNA]</scope>
</reference>
<name>A0A7D0PLB3_9CAUD</name>
<evidence type="ECO:0000313" key="1">
    <source>
        <dbReference type="EMBL" id="QHB48116.1"/>
    </source>
</evidence>
<proteinExistence type="predicted"/>
<dbReference type="EMBL" id="MN729600">
    <property type="protein sequence ID" value="QHB48116.1"/>
    <property type="molecule type" value="Genomic_DNA"/>
</dbReference>
<gene>
    <name evidence="1" type="ORF">CHF17_11</name>
</gene>
<dbReference type="Proteomes" id="UP000509582">
    <property type="component" value="Segment"/>
</dbReference>
<evidence type="ECO:0000313" key="2">
    <source>
        <dbReference type="Proteomes" id="UP000509582"/>
    </source>
</evidence>
<organism evidence="1 2">
    <name type="scientific">Pseudomonas phage CHF17</name>
    <dbReference type="NCBI Taxonomy" id="2686373"/>
    <lineage>
        <taxon>Viruses</taxon>
        <taxon>Duplodnaviria</taxon>
        <taxon>Heunggongvirae</taxon>
        <taxon>Uroviricota</taxon>
        <taxon>Caudoviricetes</taxon>
        <taxon>Autographivirales</taxon>
        <taxon>Autotranscriptaviridae</taxon>
        <taxon>Studiervirinae</taxon>
        <taxon>Ghunavirus</taxon>
        <taxon>Ghunavirus PSA2</taxon>
    </lineage>
</organism>
<protein>
    <submittedName>
        <fullName evidence="1">Uncharacterized protein</fullName>
    </submittedName>
</protein>
<sequence>MGDQLMQVTIAATSSVLDNNMVLIETSVTIGEAVTTTRAGYDKLELMDNRYLSGTFEERVEALRQSAERMTETSVKLHFQALAKIASPEALVTDVAFSGVGVKATQELAEKVEQALEAPAKKTRKPRTPKAAQ</sequence>